<dbReference type="OrthoDB" id="191139at2759"/>
<dbReference type="InterPro" id="IPR036291">
    <property type="entry name" value="NAD(P)-bd_dom_sf"/>
</dbReference>
<dbReference type="AlphaFoldDB" id="A0A9W9FCQ3"/>
<dbReference type="EMBL" id="JAPQKI010000005">
    <property type="protein sequence ID" value="KAJ5097821.1"/>
    <property type="molecule type" value="Genomic_DNA"/>
</dbReference>
<keyword evidence="5" id="KW-1185">Reference proteome</keyword>
<evidence type="ECO:0000256" key="1">
    <source>
        <dbReference type="ARBA" id="ARBA00006484"/>
    </source>
</evidence>
<evidence type="ECO:0000313" key="4">
    <source>
        <dbReference type="EMBL" id="KAJ5097821.1"/>
    </source>
</evidence>
<dbReference type="InterPro" id="IPR002347">
    <property type="entry name" value="SDR_fam"/>
</dbReference>
<evidence type="ECO:0008006" key="6">
    <source>
        <dbReference type="Google" id="ProtNLM"/>
    </source>
</evidence>
<comment type="similarity">
    <text evidence="1">Belongs to the short-chain dehydrogenases/reductases (SDR) family.</text>
</comment>
<dbReference type="Pfam" id="PF00106">
    <property type="entry name" value="adh_short"/>
    <property type="match status" value="1"/>
</dbReference>
<dbReference type="Proteomes" id="UP001149074">
    <property type="component" value="Unassembled WGS sequence"/>
</dbReference>
<reference evidence="4" key="2">
    <citation type="journal article" date="2023" name="IMA Fungus">
        <title>Comparative genomic study of the Penicillium genus elucidates a diverse pangenome and 15 lateral gene transfer events.</title>
        <authorList>
            <person name="Petersen C."/>
            <person name="Sorensen T."/>
            <person name="Nielsen M.R."/>
            <person name="Sondergaard T.E."/>
            <person name="Sorensen J.L."/>
            <person name="Fitzpatrick D.A."/>
            <person name="Frisvad J.C."/>
            <person name="Nielsen K.L."/>
        </authorList>
    </citation>
    <scope>NUCLEOTIDE SEQUENCE</scope>
    <source>
        <strain evidence="4">IBT 30761</strain>
    </source>
</reference>
<dbReference type="SUPFAM" id="SSF51735">
    <property type="entry name" value="NAD(P)-binding Rossmann-fold domains"/>
    <property type="match status" value="1"/>
</dbReference>
<keyword evidence="2" id="KW-0521">NADP</keyword>
<organism evidence="4 5">
    <name type="scientific">Penicillium argentinense</name>
    <dbReference type="NCBI Taxonomy" id="1131581"/>
    <lineage>
        <taxon>Eukaryota</taxon>
        <taxon>Fungi</taxon>
        <taxon>Dikarya</taxon>
        <taxon>Ascomycota</taxon>
        <taxon>Pezizomycotina</taxon>
        <taxon>Eurotiomycetes</taxon>
        <taxon>Eurotiomycetidae</taxon>
        <taxon>Eurotiales</taxon>
        <taxon>Aspergillaceae</taxon>
        <taxon>Penicillium</taxon>
    </lineage>
</organism>
<keyword evidence="3" id="KW-0560">Oxidoreductase</keyword>
<evidence type="ECO:0000256" key="2">
    <source>
        <dbReference type="ARBA" id="ARBA00022857"/>
    </source>
</evidence>
<dbReference type="RefSeq" id="XP_056473475.1">
    <property type="nucleotide sequence ID" value="XM_056617316.1"/>
</dbReference>
<dbReference type="PANTHER" id="PTHR24320:SF282">
    <property type="entry name" value="WW DOMAIN-CONTAINING OXIDOREDUCTASE"/>
    <property type="match status" value="1"/>
</dbReference>
<sequence length="315" mass="34587">MFLPSIFPNRGSSFNIDSDIPPLDGKVILMTGGTSGLGKQTVIELAKHRPARIWLAARNAEKASATAREIQEVVGSESVLSILVLDLSSLETVSAAAKIVRAESSRLDLLILNAAVMVPAAAQTAAGYELQFATNHLGHALLIQNLLPLLLETQKRDTRANVRIVSLTSTAHRMAPPGGIHFELLQSPAETLSPLSRYAQSRLANILYTRAIARRHPDLTVVSVHPAISKTPLIGQFAESLSLNPDMVRLTSPLWLHDIREGIKNPLWAAFAPDVRSGEYYEPIGVRGRASRDASDNDLEHKLWDWTENELHKWK</sequence>
<dbReference type="PRINTS" id="PR00081">
    <property type="entry name" value="GDHRDH"/>
</dbReference>
<dbReference type="GO" id="GO:0016491">
    <property type="term" value="F:oxidoreductase activity"/>
    <property type="evidence" value="ECO:0007669"/>
    <property type="project" value="UniProtKB-KW"/>
</dbReference>
<protein>
    <recommendedName>
        <fullName evidence="6">Oxidoreductase</fullName>
    </recommendedName>
</protein>
<accession>A0A9W9FCQ3</accession>
<evidence type="ECO:0000256" key="3">
    <source>
        <dbReference type="ARBA" id="ARBA00023002"/>
    </source>
</evidence>
<comment type="caution">
    <text evidence="4">The sequence shown here is derived from an EMBL/GenBank/DDBJ whole genome shotgun (WGS) entry which is preliminary data.</text>
</comment>
<name>A0A9W9FCQ3_9EURO</name>
<dbReference type="GeneID" id="81356295"/>
<dbReference type="PANTHER" id="PTHR24320">
    <property type="entry name" value="RETINOL DEHYDROGENASE"/>
    <property type="match status" value="1"/>
</dbReference>
<gene>
    <name evidence="4" type="ORF">N7532_004822</name>
</gene>
<reference evidence="4" key="1">
    <citation type="submission" date="2022-11" db="EMBL/GenBank/DDBJ databases">
        <authorList>
            <person name="Petersen C."/>
        </authorList>
    </citation>
    <scope>NUCLEOTIDE SEQUENCE</scope>
    <source>
        <strain evidence="4">IBT 30761</strain>
    </source>
</reference>
<proteinExistence type="inferred from homology"/>
<evidence type="ECO:0000313" key="5">
    <source>
        <dbReference type="Proteomes" id="UP001149074"/>
    </source>
</evidence>
<dbReference type="Gene3D" id="3.40.50.720">
    <property type="entry name" value="NAD(P)-binding Rossmann-like Domain"/>
    <property type="match status" value="1"/>
</dbReference>